<dbReference type="SUPFAM" id="SSF56176">
    <property type="entry name" value="FAD-binding/transporter-associated domain-like"/>
    <property type="match status" value="1"/>
</dbReference>
<dbReference type="InterPro" id="IPR016169">
    <property type="entry name" value="FAD-bd_PCMH_sub2"/>
</dbReference>
<dbReference type="InterPro" id="IPR006094">
    <property type="entry name" value="Oxid_FAD_bind_N"/>
</dbReference>
<dbReference type="InterPro" id="IPR036318">
    <property type="entry name" value="FAD-bd_PCMH-like_sf"/>
</dbReference>
<dbReference type="GO" id="GO:0008202">
    <property type="term" value="P:steroid metabolic process"/>
    <property type="evidence" value="ECO:0007669"/>
    <property type="project" value="TreeGrafter"/>
</dbReference>
<proteinExistence type="predicted"/>
<dbReference type="PROSITE" id="PS51387">
    <property type="entry name" value="FAD_PCMH"/>
    <property type="match status" value="1"/>
</dbReference>
<dbReference type="InterPro" id="IPR040165">
    <property type="entry name" value="Diminuto-like"/>
</dbReference>
<dbReference type="EMBL" id="VIBQ01000016">
    <property type="protein sequence ID" value="KAB8356481.1"/>
    <property type="molecule type" value="Genomic_DNA"/>
</dbReference>
<keyword evidence="4" id="KW-1133">Transmembrane helix</keyword>
<dbReference type="GO" id="GO:0005737">
    <property type="term" value="C:cytoplasm"/>
    <property type="evidence" value="ECO:0007669"/>
    <property type="project" value="TreeGrafter"/>
</dbReference>
<dbReference type="Proteomes" id="UP000327013">
    <property type="component" value="Unassembled WGS sequence"/>
</dbReference>
<organism evidence="8 9">
    <name type="scientific">Carpinus fangiana</name>
    <dbReference type="NCBI Taxonomy" id="176857"/>
    <lineage>
        <taxon>Eukaryota</taxon>
        <taxon>Viridiplantae</taxon>
        <taxon>Streptophyta</taxon>
        <taxon>Embryophyta</taxon>
        <taxon>Tracheophyta</taxon>
        <taxon>Spermatophyta</taxon>
        <taxon>Magnoliopsida</taxon>
        <taxon>eudicotyledons</taxon>
        <taxon>Gunneridae</taxon>
        <taxon>Pentapetalae</taxon>
        <taxon>rosids</taxon>
        <taxon>fabids</taxon>
        <taxon>Fagales</taxon>
        <taxon>Betulaceae</taxon>
        <taxon>Carpinus</taxon>
    </lineage>
</organism>
<dbReference type="OrthoDB" id="415825at2759"/>
<evidence type="ECO:0000256" key="4">
    <source>
        <dbReference type="ARBA" id="ARBA00022989"/>
    </source>
</evidence>
<dbReference type="EC" id="1.3.1.72" evidence="2"/>
<keyword evidence="3" id="KW-0812">Transmembrane</keyword>
<dbReference type="AlphaFoldDB" id="A0A5N6KXD1"/>
<comment type="caution">
    <text evidence="8">The sequence shown here is derived from an EMBL/GenBank/DDBJ whole genome shotgun (WGS) entry which is preliminary data.</text>
</comment>
<gene>
    <name evidence="8" type="ORF">FH972_024064</name>
</gene>
<dbReference type="GO" id="GO:0050614">
    <property type="term" value="F:Delta24-sterol reductase activity"/>
    <property type="evidence" value="ECO:0007669"/>
    <property type="project" value="UniProtKB-EC"/>
</dbReference>
<keyword evidence="9" id="KW-1185">Reference proteome</keyword>
<evidence type="ECO:0000256" key="5">
    <source>
        <dbReference type="ARBA" id="ARBA00023002"/>
    </source>
</evidence>
<name>A0A5N6KXD1_9ROSI</name>
<dbReference type="GO" id="GO:0071949">
    <property type="term" value="F:FAD binding"/>
    <property type="evidence" value="ECO:0007669"/>
    <property type="project" value="InterPro"/>
</dbReference>
<evidence type="ECO:0000313" key="9">
    <source>
        <dbReference type="Proteomes" id="UP000327013"/>
    </source>
</evidence>
<keyword evidence="6" id="KW-0472">Membrane</keyword>
<comment type="subcellular location">
    <subcellularLocation>
        <location evidence="1">Membrane</location>
        <topology evidence="1">Single-pass membrane protein</topology>
    </subcellularLocation>
</comment>
<evidence type="ECO:0000256" key="2">
    <source>
        <dbReference type="ARBA" id="ARBA00012405"/>
    </source>
</evidence>
<accession>A0A5N6KXD1</accession>
<keyword evidence="5" id="KW-0560">Oxidoreductase</keyword>
<dbReference type="Gene3D" id="3.30.465.10">
    <property type="match status" value="1"/>
</dbReference>
<evidence type="ECO:0000256" key="6">
    <source>
        <dbReference type="ARBA" id="ARBA00023136"/>
    </source>
</evidence>
<dbReference type="GO" id="GO:0016020">
    <property type="term" value="C:membrane"/>
    <property type="evidence" value="ECO:0007669"/>
    <property type="project" value="UniProtKB-SubCell"/>
</dbReference>
<dbReference type="PANTHER" id="PTHR10801">
    <property type="entry name" value="24-DEHYDROCHOLESTEROL REDUCTASE"/>
    <property type="match status" value="1"/>
</dbReference>
<dbReference type="Pfam" id="PF01565">
    <property type="entry name" value="FAD_binding_4"/>
    <property type="match status" value="1"/>
</dbReference>
<reference evidence="8 9" key="1">
    <citation type="submission" date="2019-06" db="EMBL/GenBank/DDBJ databases">
        <title>A chromosomal-level reference genome of Carpinus fangiana (Coryloideae, Betulaceae).</title>
        <authorList>
            <person name="Yang X."/>
            <person name="Wang Z."/>
            <person name="Zhang L."/>
            <person name="Hao G."/>
            <person name="Liu J."/>
            <person name="Yang Y."/>
        </authorList>
    </citation>
    <scope>NUCLEOTIDE SEQUENCE [LARGE SCALE GENOMIC DNA]</scope>
    <source>
        <strain evidence="8">Cfa_2016G</strain>
        <tissue evidence="8">Leaf</tissue>
    </source>
</reference>
<protein>
    <recommendedName>
        <fullName evidence="2">Delta(24)-sterol reductase</fullName>
        <ecNumber evidence="2">1.3.1.72</ecNumber>
    </recommendedName>
</protein>
<dbReference type="InterPro" id="IPR016166">
    <property type="entry name" value="FAD-bd_PCMH"/>
</dbReference>
<evidence type="ECO:0000259" key="7">
    <source>
        <dbReference type="PROSITE" id="PS51387"/>
    </source>
</evidence>
<evidence type="ECO:0000256" key="3">
    <source>
        <dbReference type="ARBA" id="ARBA00022692"/>
    </source>
</evidence>
<feature type="domain" description="FAD-binding PCMH-type" evidence="7">
    <location>
        <begin position="1"/>
        <end position="172"/>
    </location>
</feature>
<evidence type="ECO:0000313" key="8">
    <source>
        <dbReference type="EMBL" id="KAB8356481.1"/>
    </source>
</evidence>
<dbReference type="GO" id="GO:0000246">
    <property type="term" value="F:Delta24(24-1) sterol reductase activity"/>
    <property type="evidence" value="ECO:0007669"/>
    <property type="project" value="TreeGrafter"/>
</dbReference>
<dbReference type="PANTHER" id="PTHR10801:SF0">
    <property type="entry name" value="DELTA(24)-STEROL REDUCTASE"/>
    <property type="match status" value="1"/>
</dbReference>
<evidence type="ECO:0000256" key="1">
    <source>
        <dbReference type="ARBA" id="ARBA00004167"/>
    </source>
</evidence>
<sequence length="492" mass="55001">MEIYTRDDHDAAVARIAIQVQAYHVAQTAFRINHGSSNTTRSRGVSESYITISQLQHILHVSAESNTALVEPNVALDTLIEATLPLQRMPPVVMEFPGITVGGGFSGASGESSSFRHGLFDCTVNWIEMLLADGRVVRAWRRGKNQDLFHAARCGLGTLGIVTLLEVALVPAKEYVRCTYQPVTSGKDMVQALRNSCSEPELDFVEAIMFHKTEGVVVRGWMSSGTEEQLPVHRFSRAWDSWFYEHAYQFSQKLKWHAELVPIRDYLFRYDRGAYWTGASLFGYFGLPSTSLTRWILDPLLHARELVHAMTVSESAAEDVVQDLIVPAEKAEEMVEWLAVEVGVWPLWICPVRRIDMNADMQPFAPATVAGHLALNIGVYGTQSRAADELFALNRHIEAKLQDLAGRKAAIRRQLASQHMGQDEWDMFSLSDTAVDVEAVPAKYLAAGGAVVYLQCVSEELRRMKSGRECPLNVIIGRISSRSKRECKEYGR</sequence>